<accession>A0A923I066</accession>
<protein>
    <submittedName>
        <fullName evidence="2">DNA-binding domain-containing protein</fullName>
    </submittedName>
</protein>
<name>A0A923I066_9BURK</name>
<proteinExistence type="predicted"/>
<reference evidence="2" key="1">
    <citation type="submission" date="2020-08" db="EMBL/GenBank/DDBJ databases">
        <title>Novel species isolated from subtropical streams in China.</title>
        <authorList>
            <person name="Lu H."/>
        </authorList>
    </citation>
    <scope>NUCLEOTIDE SEQUENCE</scope>
    <source>
        <strain evidence="2">CY7W</strain>
    </source>
</reference>
<dbReference type="Gene3D" id="1.10.150.690">
    <property type="entry name" value="DUF2063"/>
    <property type="match status" value="1"/>
</dbReference>
<keyword evidence="3" id="KW-1185">Reference proteome</keyword>
<dbReference type="InterPro" id="IPR018640">
    <property type="entry name" value="DUF2063"/>
</dbReference>
<evidence type="ECO:0000259" key="1">
    <source>
        <dbReference type="Pfam" id="PF09836"/>
    </source>
</evidence>
<dbReference type="Proteomes" id="UP000612361">
    <property type="component" value="Unassembled WGS sequence"/>
</dbReference>
<evidence type="ECO:0000313" key="3">
    <source>
        <dbReference type="Proteomes" id="UP000612361"/>
    </source>
</evidence>
<organism evidence="2 3">
    <name type="scientific">Undibacterium rugosum</name>
    <dbReference type="NCBI Taxonomy" id="2762291"/>
    <lineage>
        <taxon>Bacteria</taxon>
        <taxon>Pseudomonadati</taxon>
        <taxon>Pseudomonadota</taxon>
        <taxon>Betaproteobacteria</taxon>
        <taxon>Burkholderiales</taxon>
        <taxon>Oxalobacteraceae</taxon>
        <taxon>Undibacterium</taxon>
    </lineage>
</organism>
<dbReference type="RefSeq" id="WP_186880186.1">
    <property type="nucleotide sequence ID" value="NZ_JACOGG010000003.1"/>
</dbReference>
<feature type="domain" description="Putative DNA-binding" evidence="1">
    <location>
        <begin position="7"/>
        <end position="99"/>
    </location>
</feature>
<keyword evidence="2" id="KW-0238">DNA-binding</keyword>
<dbReference type="AlphaFoldDB" id="A0A923I066"/>
<sequence>MSPELVELQHSFARAMQNVQQVPELLPGLRPHAELQDRVAIYRGNYAALILRALESAYPVLRCLVGEDFFVQMAKSYALLHPSGSGDMHRFGADLAHFIANAGLEPRYAYFEDVARLEWQVHTAYFAANAEFLSLPDLLAKAAQNNQELSAVRLEFHPTCALFRSEHGAIDVWLAHQQPGFAQASQVNRETSPDRVRPVSLEPNFGVVSRVNWKIQVHSVDEAAWRALEQIHKGASLEQAFEVALQTQAEFDVAQGLSQWLEWGCFADLTPHVNSFASQR</sequence>
<dbReference type="InterPro" id="IPR044922">
    <property type="entry name" value="DUF2063_N_sf"/>
</dbReference>
<dbReference type="GO" id="GO:0003677">
    <property type="term" value="F:DNA binding"/>
    <property type="evidence" value="ECO:0007669"/>
    <property type="project" value="UniProtKB-KW"/>
</dbReference>
<gene>
    <name evidence="2" type="ORF">H8K47_04330</name>
</gene>
<evidence type="ECO:0000313" key="2">
    <source>
        <dbReference type="EMBL" id="MBC3934577.1"/>
    </source>
</evidence>
<comment type="caution">
    <text evidence="2">The sequence shown here is derived from an EMBL/GenBank/DDBJ whole genome shotgun (WGS) entry which is preliminary data.</text>
</comment>
<dbReference type="EMBL" id="JACOGG010000003">
    <property type="protein sequence ID" value="MBC3934577.1"/>
    <property type="molecule type" value="Genomic_DNA"/>
</dbReference>
<dbReference type="Pfam" id="PF09836">
    <property type="entry name" value="DUF2063"/>
    <property type="match status" value="1"/>
</dbReference>